<evidence type="ECO:0000313" key="1">
    <source>
        <dbReference type="EMBL" id="KAF0900887.1"/>
    </source>
</evidence>
<keyword evidence="3" id="KW-1185">Reference proteome</keyword>
<reference evidence="1 3" key="1">
    <citation type="submission" date="2019-11" db="EMBL/GenBank/DDBJ databases">
        <title>Whole genome sequence of Oryza granulata.</title>
        <authorList>
            <person name="Li W."/>
        </authorList>
    </citation>
    <scope>NUCLEOTIDE SEQUENCE [LARGE SCALE GENOMIC DNA]</scope>
    <source>
        <strain evidence="3">cv. Menghai</strain>
        <tissue evidence="1">Leaf</tissue>
    </source>
</reference>
<dbReference type="AlphaFoldDB" id="A0A6G1CLF7"/>
<accession>A0A6G1CLF7</accession>
<comment type="caution">
    <text evidence="1">The sequence shown here is derived from an EMBL/GenBank/DDBJ whole genome shotgun (WGS) entry which is preliminary data.</text>
</comment>
<dbReference type="Proteomes" id="UP000479710">
    <property type="component" value="Unassembled WGS sequence"/>
</dbReference>
<protein>
    <submittedName>
        <fullName evidence="1">Uncharacterized protein</fullName>
    </submittedName>
</protein>
<evidence type="ECO:0000313" key="2">
    <source>
        <dbReference type="EMBL" id="KAF0928347.1"/>
    </source>
</evidence>
<dbReference type="EMBL" id="SPHZ02000009">
    <property type="protein sequence ID" value="KAF0900887.1"/>
    <property type="molecule type" value="Genomic_DNA"/>
</dbReference>
<dbReference type="EMBL" id="SPHZ02000002">
    <property type="protein sequence ID" value="KAF0928347.1"/>
    <property type="molecule type" value="Genomic_DNA"/>
</dbReference>
<proteinExistence type="predicted"/>
<sequence>MEEDPNSQVAFIAVSSTPAHGKYITNALGHLSLSPKAQRSQASLESLEEPSLEVLLDRMLKAADLVDGLVDELTSSAPLEDQVVSTTVQDFGPIVATPLGHGLPA</sequence>
<evidence type="ECO:0000313" key="3">
    <source>
        <dbReference type="Proteomes" id="UP000479710"/>
    </source>
</evidence>
<organism evidence="1 3">
    <name type="scientific">Oryza meyeriana var. granulata</name>
    <dbReference type="NCBI Taxonomy" id="110450"/>
    <lineage>
        <taxon>Eukaryota</taxon>
        <taxon>Viridiplantae</taxon>
        <taxon>Streptophyta</taxon>
        <taxon>Embryophyta</taxon>
        <taxon>Tracheophyta</taxon>
        <taxon>Spermatophyta</taxon>
        <taxon>Magnoliopsida</taxon>
        <taxon>Liliopsida</taxon>
        <taxon>Poales</taxon>
        <taxon>Poaceae</taxon>
        <taxon>BOP clade</taxon>
        <taxon>Oryzoideae</taxon>
        <taxon>Oryzeae</taxon>
        <taxon>Oryzinae</taxon>
        <taxon>Oryza</taxon>
        <taxon>Oryza meyeriana</taxon>
    </lineage>
</organism>
<name>A0A6G1CLF7_9ORYZ</name>
<gene>
    <name evidence="2" type="ORF">E2562_003169</name>
    <name evidence="1" type="ORF">E2562_036706</name>
</gene>